<dbReference type="Pfam" id="PF00085">
    <property type="entry name" value="Thioredoxin"/>
    <property type="match status" value="1"/>
</dbReference>
<dbReference type="Pfam" id="PF13848">
    <property type="entry name" value="Thioredoxin_6"/>
    <property type="match status" value="1"/>
</dbReference>
<protein>
    <submittedName>
        <fullName evidence="8">Protein disulfide-isomerase TMX3-like</fullName>
    </submittedName>
</protein>
<proteinExistence type="predicted"/>
<dbReference type="PROSITE" id="PS00194">
    <property type="entry name" value="THIOREDOXIN_1"/>
    <property type="match status" value="1"/>
</dbReference>
<organism evidence="7 8">
    <name type="scientific">Priapulus caudatus</name>
    <name type="common">Priapulid worm</name>
    <dbReference type="NCBI Taxonomy" id="37621"/>
    <lineage>
        <taxon>Eukaryota</taxon>
        <taxon>Metazoa</taxon>
        <taxon>Ecdysozoa</taxon>
        <taxon>Scalidophora</taxon>
        <taxon>Priapulida</taxon>
        <taxon>Priapulimorpha</taxon>
        <taxon>Priapulimorphida</taxon>
        <taxon>Priapulidae</taxon>
        <taxon>Priapulus</taxon>
    </lineage>
</organism>
<reference evidence="8" key="1">
    <citation type="submission" date="2025-08" db="UniProtKB">
        <authorList>
            <consortium name="RefSeq"/>
        </authorList>
    </citation>
    <scope>IDENTIFICATION</scope>
</reference>
<dbReference type="PRINTS" id="PR00421">
    <property type="entry name" value="THIOREDOXIN"/>
</dbReference>
<evidence type="ECO:0000259" key="6">
    <source>
        <dbReference type="PROSITE" id="PS51352"/>
    </source>
</evidence>
<dbReference type="Gene3D" id="3.40.30.10">
    <property type="entry name" value="Glutaredoxin"/>
    <property type="match status" value="1"/>
</dbReference>
<dbReference type="PROSITE" id="PS51352">
    <property type="entry name" value="THIOREDOXIN_2"/>
    <property type="match status" value="1"/>
</dbReference>
<evidence type="ECO:0000256" key="5">
    <source>
        <dbReference type="ARBA" id="ARBA00045246"/>
    </source>
</evidence>
<dbReference type="Proteomes" id="UP000695022">
    <property type="component" value="Unplaced"/>
</dbReference>
<evidence type="ECO:0000313" key="7">
    <source>
        <dbReference type="Proteomes" id="UP000695022"/>
    </source>
</evidence>
<dbReference type="InterPro" id="IPR017937">
    <property type="entry name" value="Thioredoxin_CS"/>
</dbReference>
<evidence type="ECO:0000313" key="8">
    <source>
        <dbReference type="RefSeq" id="XP_014670248.1"/>
    </source>
</evidence>
<dbReference type="GeneID" id="106811209"/>
<keyword evidence="3" id="KW-1133">Transmembrane helix</keyword>
<keyword evidence="7" id="KW-1185">Reference proteome</keyword>
<evidence type="ECO:0000256" key="2">
    <source>
        <dbReference type="ARBA" id="ARBA00022692"/>
    </source>
</evidence>
<dbReference type="PANTHER" id="PTHR46426:SF1">
    <property type="entry name" value="PROTEIN DISULFIDE-ISOMERASE TMX3"/>
    <property type="match status" value="1"/>
</dbReference>
<dbReference type="SUPFAM" id="SSF52833">
    <property type="entry name" value="Thioredoxin-like"/>
    <property type="match status" value="1"/>
</dbReference>
<keyword evidence="2" id="KW-0812">Transmembrane</keyword>
<comment type="function">
    <text evidence="5">Probable disulfide isomerase, which participates in the folding of proteins containing disulfide bonds. May act as a dithiol oxidase. Acts as a regulator of endoplasmic reticulum-mitochondria contact sites via its ability to regulate redox signals.</text>
</comment>
<name>A0ABM1EDH7_PRICU</name>
<evidence type="ECO:0000256" key="3">
    <source>
        <dbReference type="ARBA" id="ARBA00022989"/>
    </source>
</evidence>
<comment type="subcellular location">
    <subcellularLocation>
        <location evidence="1">Endoplasmic reticulum membrane</location>
        <topology evidence="1">Single-pass membrane protein</topology>
    </subcellularLocation>
</comment>
<sequence length="435" mass="50638">MLSDTYVMLVLLMREVSCKRSMVIELNSKFIQPEVRNEGSWLIEFYAPWCGHCKQFSTTYEHIADRLHGSPIKVAKVDATKYTDVAKEFGISGFPTVILVKQSNVYFYHGARTKLDVIDFAYRALGPALRHLDSEDKLEDAREKHFEGHFFLYVGEENGDLWDTYSSVATKRIADSYFYYMSKERLPKSVPLESIPTVVVFKDDNYYWLNESNKKPSLDSLDKWVMSERLLLFPEILNGNLHEFTFPGKNIVILVIQKNLIGKMVKAERKVFDRMNEIAENNRKMHKDAFQFGWVDGSELVNTIVMHFVNIPGLVVLNSKTYQYYELRGNLTEMETNDIQLFLDSIIDGTAVAYGGNSIFHRIQRMFFEIYSTLIKMFTHQPLVSCVLLGLPTMILSFICYNICCAEVYDDEQEAEMEDERLEREEIYKNHEKQE</sequence>
<evidence type="ECO:0000256" key="1">
    <source>
        <dbReference type="ARBA" id="ARBA00004389"/>
    </source>
</evidence>
<feature type="domain" description="Thioredoxin" evidence="6">
    <location>
        <begin position="21"/>
        <end position="126"/>
    </location>
</feature>
<dbReference type="InterPro" id="IPR036249">
    <property type="entry name" value="Thioredoxin-like_sf"/>
</dbReference>
<evidence type="ECO:0000256" key="4">
    <source>
        <dbReference type="ARBA" id="ARBA00023136"/>
    </source>
</evidence>
<accession>A0ABM1EDH7</accession>
<dbReference type="InterPro" id="IPR013766">
    <property type="entry name" value="Thioredoxin_domain"/>
</dbReference>
<dbReference type="InterPro" id="IPR052250">
    <property type="entry name" value="PDI_TMX3"/>
</dbReference>
<keyword evidence="4" id="KW-0472">Membrane</keyword>
<dbReference type="RefSeq" id="XP_014670248.1">
    <property type="nucleotide sequence ID" value="XM_014814762.1"/>
</dbReference>
<gene>
    <name evidence="8" type="primary">LOC106811209</name>
</gene>
<dbReference type="PANTHER" id="PTHR46426">
    <property type="entry name" value="PROTEIN DISULFIDE-ISOMERASE TMX3"/>
    <property type="match status" value="1"/>
</dbReference>